<feature type="region of interest" description="Disordered" evidence="1">
    <location>
        <begin position="95"/>
        <end position="122"/>
    </location>
</feature>
<dbReference type="EMBL" id="JAHUTI010069986">
    <property type="protein sequence ID" value="MED6254873.1"/>
    <property type="molecule type" value="Genomic_DNA"/>
</dbReference>
<accession>A0ABU7BWT1</accession>
<evidence type="ECO:0000313" key="3">
    <source>
        <dbReference type="Proteomes" id="UP001345963"/>
    </source>
</evidence>
<gene>
    <name evidence="2" type="ORF">ATANTOWER_001423</name>
</gene>
<feature type="region of interest" description="Disordered" evidence="1">
    <location>
        <begin position="10"/>
        <end position="39"/>
    </location>
</feature>
<evidence type="ECO:0000313" key="2">
    <source>
        <dbReference type="EMBL" id="MED6254873.1"/>
    </source>
</evidence>
<evidence type="ECO:0000256" key="1">
    <source>
        <dbReference type="SAM" id="MobiDB-lite"/>
    </source>
</evidence>
<keyword evidence="3" id="KW-1185">Reference proteome</keyword>
<proteinExistence type="predicted"/>
<protein>
    <submittedName>
        <fullName evidence="2">Uncharacterized protein</fullName>
    </submittedName>
</protein>
<name>A0ABU7BWT1_9TELE</name>
<sequence length="122" mass="13792">MVIILSVPAASASPGQQPTAPPGPARHNDSTQNQIHSTLELRPIRDPTPLFTDWLDPRRYSARVCLLYWLCQQHKEQHWKKLTCSEKTEGGLGEALRVGPFLSEEKRNPLGEDVRSSQQEQH</sequence>
<feature type="compositionally biased region" description="Basic and acidic residues" evidence="1">
    <location>
        <begin position="103"/>
        <end position="122"/>
    </location>
</feature>
<comment type="caution">
    <text evidence="2">The sequence shown here is derived from an EMBL/GenBank/DDBJ whole genome shotgun (WGS) entry which is preliminary data.</text>
</comment>
<organism evidence="2 3">
    <name type="scientific">Ataeniobius toweri</name>
    <dbReference type="NCBI Taxonomy" id="208326"/>
    <lineage>
        <taxon>Eukaryota</taxon>
        <taxon>Metazoa</taxon>
        <taxon>Chordata</taxon>
        <taxon>Craniata</taxon>
        <taxon>Vertebrata</taxon>
        <taxon>Euteleostomi</taxon>
        <taxon>Actinopterygii</taxon>
        <taxon>Neopterygii</taxon>
        <taxon>Teleostei</taxon>
        <taxon>Neoteleostei</taxon>
        <taxon>Acanthomorphata</taxon>
        <taxon>Ovalentaria</taxon>
        <taxon>Atherinomorphae</taxon>
        <taxon>Cyprinodontiformes</taxon>
        <taxon>Goodeidae</taxon>
        <taxon>Ataeniobius</taxon>
    </lineage>
</organism>
<dbReference type="Proteomes" id="UP001345963">
    <property type="component" value="Unassembled WGS sequence"/>
</dbReference>
<reference evidence="2 3" key="1">
    <citation type="submission" date="2021-07" db="EMBL/GenBank/DDBJ databases">
        <authorList>
            <person name="Palmer J.M."/>
        </authorList>
    </citation>
    <scope>NUCLEOTIDE SEQUENCE [LARGE SCALE GENOMIC DNA]</scope>
    <source>
        <strain evidence="2 3">AT_MEX2019</strain>
        <tissue evidence="2">Muscle</tissue>
    </source>
</reference>